<dbReference type="Pfam" id="PF00108">
    <property type="entry name" value="Thiolase_N"/>
    <property type="match status" value="1"/>
</dbReference>
<dbReference type="InterPro" id="IPR016039">
    <property type="entry name" value="Thiolase-like"/>
</dbReference>
<reference evidence="10 11" key="1">
    <citation type="submission" date="2020-05" db="EMBL/GenBank/DDBJ databases">
        <title>Nakamurella sp. DB0629 isolated from air conditioner.</title>
        <authorList>
            <person name="Kim D.H."/>
            <person name="Kim D.-U."/>
        </authorList>
    </citation>
    <scope>NUCLEOTIDE SEQUENCE [LARGE SCALE GENOMIC DNA]</scope>
    <source>
        <strain evidence="10 11">DB0629</strain>
    </source>
</reference>
<dbReference type="PROSITE" id="PS00099">
    <property type="entry name" value="THIOLASE_3"/>
    <property type="match status" value="1"/>
</dbReference>
<feature type="active site" description="Proton acceptor" evidence="5">
    <location>
        <position position="390"/>
    </location>
</feature>
<accession>A0A849A9M6</accession>
<keyword evidence="11" id="KW-1185">Reference proteome</keyword>
<comment type="similarity">
    <text evidence="1 6">Belongs to the thiolase-like superfamily. Thiolase family.</text>
</comment>
<feature type="domain" description="Thiolase C-terminal" evidence="9">
    <location>
        <begin position="281"/>
        <end position="402"/>
    </location>
</feature>
<feature type="compositionally biased region" description="Low complexity" evidence="7">
    <location>
        <begin position="407"/>
        <end position="432"/>
    </location>
</feature>
<evidence type="ECO:0000256" key="6">
    <source>
        <dbReference type="RuleBase" id="RU003557"/>
    </source>
</evidence>
<dbReference type="Gene3D" id="3.40.47.10">
    <property type="match status" value="1"/>
</dbReference>
<sequence>MTSAPPRSAPARTLNDVVFVEGVRTPFGRAGDKGQYAQTRGDDLMVKVIRELLRRNPSLPPERVDDVAVAAVAQTGDQAPTIGRTAAILAGLPESVPGFALDRMCAGAMTAVTTMASSIAVGAYDVAIAGGVEHMGHHPMTASGADPNPRFMTDNLVSADALNMGVTAENLHDKYPTLTKQRADTYATASQEKYAKALADGNITPDLVPVATRSAEQGWGLATTDEPPRPGSTVDGMANLKTPFRPHGRVTAGNASPLTDGATGCLLASAEAAEELGLPVRMRMVTFAFAGVAPETMGEGPVPATEKALAKAGLTIDDIGLIEINEAFAVQVLTFTEHFGMADDDPRVNQYGGAIAVGHPLASSGVRLMTQLARQFEQHPQVRYGLTTMCVGLGMGGAVIWENPHYDGSSDPDGAAGPAAGAGTATDSGTDSGAEEGTK</sequence>
<dbReference type="NCBIfam" id="TIGR01930">
    <property type="entry name" value="AcCoA-C-Actrans"/>
    <property type="match status" value="1"/>
</dbReference>
<dbReference type="AlphaFoldDB" id="A0A849A9M6"/>
<gene>
    <name evidence="10" type="ORF">HKD39_18400</name>
</gene>
<dbReference type="PANTHER" id="PTHR43853">
    <property type="entry name" value="3-KETOACYL-COA THIOLASE, PEROXISOMAL"/>
    <property type="match status" value="1"/>
</dbReference>
<protein>
    <recommendedName>
        <fullName evidence="4">acetyl-CoA C-acyltransferase</fullName>
        <ecNumber evidence="4">2.3.1.16</ecNumber>
    </recommendedName>
</protein>
<keyword evidence="2 6" id="KW-0808">Transferase</keyword>
<dbReference type="InterPro" id="IPR020616">
    <property type="entry name" value="Thiolase_N"/>
</dbReference>
<evidence type="ECO:0000256" key="2">
    <source>
        <dbReference type="ARBA" id="ARBA00022679"/>
    </source>
</evidence>
<dbReference type="InterPro" id="IPR050215">
    <property type="entry name" value="Thiolase-like_sf_Thiolase"/>
</dbReference>
<feature type="domain" description="Thiolase N-terminal" evidence="8">
    <location>
        <begin position="17"/>
        <end position="270"/>
    </location>
</feature>
<dbReference type="GO" id="GO:0006635">
    <property type="term" value="P:fatty acid beta-oxidation"/>
    <property type="evidence" value="ECO:0007669"/>
    <property type="project" value="TreeGrafter"/>
</dbReference>
<dbReference type="InterPro" id="IPR020613">
    <property type="entry name" value="Thiolase_CS"/>
</dbReference>
<evidence type="ECO:0000256" key="1">
    <source>
        <dbReference type="ARBA" id="ARBA00010982"/>
    </source>
</evidence>
<dbReference type="GO" id="GO:0005737">
    <property type="term" value="C:cytoplasm"/>
    <property type="evidence" value="ECO:0007669"/>
    <property type="project" value="UniProtKB-ARBA"/>
</dbReference>
<evidence type="ECO:0000259" key="8">
    <source>
        <dbReference type="Pfam" id="PF00108"/>
    </source>
</evidence>
<evidence type="ECO:0000259" key="9">
    <source>
        <dbReference type="Pfam" id="PF02803"/>
    </source>
</evidence>
<feature type="active site" description="Acyl-thioester intermediate" evidence="5">
    <location>
        <position position="105"/>
    </location>
</feature>
<dbReference type="PIRSF" id="PIRSF000429">
    <property type="entry name" value="Ac-CoA_Ac_transf"/>
    <property type="match status" value="1"/>
</dbReference>
<evidence type="ECO:0000313" key="11">
    <source>
        <dbReference type="Proteomes" id="UP000562984"/>
    </source>
</evidence>
<evidence type="ECO:0000256" key="5">
    <source>
        <dbReference type="PIRSR" id="PIRSR000429-1"/>
    </source>
</evidence>
<feature type="active site" description="Proton acceptor" evidence="5">
    <location>
        <position position="359"/>
    </location>
</feature>
<proteinExistence type="inferred from homology"/>
<dbReference type="InterPro" id="IPR002155">
    <property type="entry name" value="Thiolase"/>
</dbReference>
<dbReference type="EMBL" id="JABEND010000017">
    <property type="protein sequence ID" value="NNG37634.1"/>
    <property type="molecule type" value="Genomic_DNA"/>
</dbReference>
<dbReference type="RefSeq" id="WP_171201335.1">
    <property type="nucleotide sequence ID" value="NZ_JABEND010000017.1"/>
</dbReference>
<dbReference type="PROSITE" id="PS00737">
    <property type="entry name" value="THIOLASE_2"/>
    <property type="match status" value="1"/>
</dbReference>
<comment type="caution">
    <text evidence="10">The sequence shown here is derived from an EMBL/GenBank/DDBJ whole genome shotgun (WGS) entry which is preliminary data.</text>
</comment>
<evidence type="ECO:0000256" key="3">
    <source>
        <dbReference type="ARBA" id="ARBA00023315"/>
    </source>
</evidence>
<dbReference type="Proteomes" id="UP000562984">
    <property type="component" value="Unassembled WGS sequence"/>
</dbReference>
<dbReference type="EC" id="2.3.1.16" evidence="4"/>
<dbReference type="InterPro" id="IPR020610">
    <property type="entry name" value="Thiolase_AS"/>
</dbReference>
<name>A0A849A9M6_9ACTN</name>
<evidence type="ECO:0000256" key="7">
    <source>
        <dbReference type="SAM" id="MobiDB-lite"/>
    </source>
</evidence>
<dbReference type="PANTHER" id="PTHR43853:SF2">
    <property type="entry name" value="3-OXOADIPYL-COA_3-OXO-5,6-DEHYDROSUBERYL-COA THIOLASE"/>
    <property type="match status" value="1"/>
</dbReference>
<keyword evidence="3 6" id="KW-0012">Acyltransferase</keyword>
<dbReference type="InterPro" id="IPR020617">
    <property type="entry name" value="Thiolase_C"/>
</dbReference>
<evidence type="ECO:0000256" key="4">
    <source>
        <dbReference type="ARBA" id="ARBA00024073"/>
    </source>
</evidence>
<evidence type="ECO:0000313" key="10">
    <source>
        <dbReference type="EMBL" id="NNG37634.1"/>
    </source>
</evidence>
<feature type="region of interest" description="Disordered" evidence="7">
    <location>
        <begin position="404"/>
        <end position="439"/>
    </location>
</feature>
<dbReference type="CDD" id="cd00751">
    <property type="entry name" value="thiolase"/>
    <property type="match status" value="1"/>
</dbReference>
<dbReference type="GO" id="GO:0010124">
    <property type="term" value="P:phenylacetate catabolic process"/>
    <property type="evidence" value="ECO:0007669"/>
    <property type="project" value="TreeGrafter"/>
</dbReference>
<dbReference type="Pfam" id="PF02803">
    <property type="entry name" value="Thiolase_C"/>
    <property type="match status" value="1"/>
</dbReference>
<dbReference type="SUPFAM" id="SSF53901">
    <property type="entry name" value="Thiolase-like"/>
    <property type="match status" value="2"/>
</dbReference>
<organism evidence="10 11">
    <name type="scientific">Nakamurella aerolata</name>
    <dbReference type="NCBI Taxonomy" id="1656892"/>
    <lineage>
        <taxon>Bacteria</taxon>
        <taxon>Bacillati</taxon>
        <taxon>Actinomycetota</taxon>
        <taxon>Actinomycetes</taxon>
        <taxon>Nakamurellales</taxon>
        <taxon>Nakamurellaceae</taxon>
        <taxon>Nakamurella</taxon>
    </lineage>
</organism>
<dbReference type="GO" id="GO:0003988">
    <property type="term" value="F:acetyl-CoA C-acyltransferase activity"/>
    <property type="evidence" value="ECO:0007669"/>
    <property type="project" value="UniProtKB-EC"/>
</dbReference>